<evidence type="ECO:0000256" key="1">
    <source>
        <dbReference type="SAM" id="SignalP"/>
    </source>
</evidence>
<dbReference type="Gene3D" id="3.90.1300.10">
    <property type="entry name" value="Amidase signature (AS) domain"/>
    <property type="match status" value="1"/>
</dbReference>
<reference evidence="4 5" key="1">
    <citation type="journal article" date="2020" name="ISME J.">
        <title>Uncovering the hidden diversity of litter-decomposition mechanisms in mushroom-forming fungi.</title>
        <authorList>
            <person name="Floudas D."/>
            <person name="Bentzer J."/>
            <person name="Ahren D."/>
            <person name="Johansson T."/>
            <person name="Persson P."/>
            <person name="Tunlid A."/>
        </authorList>
    </citation>
    <scope>NUCLEOTIDE SEQUENCE [LARGE SCALE GENOMIC DNA]</scope>
    <source>
        <strain evidence="4 5">CBS 291.85</strain>
    </source>
</reference>
<feature type="domain" description="Amidase" evidence="2">
    <location>
        <begin position="210"/>
        <end position="370"/>
    </location>
</feature>
<evidence type="ECO:0000259" key="2">
    <source>
        <dbReference type="Pfam" id="PF01425"/>
    </source>
</evidence>
<dbReference type="Pfam" id="PF26053">
    <property type="entry name" value="DUF8016"/>
    <property type="match status" value="1"/>
</dbReference>
<dbReference type="PANTHER" id="PTHR46310">
    <property type="entry name" value="AMIDASE 1"/>
    <property type="match status" value="1"/>
</dbReference>
<gene>
    <name evidence="4" type="ORF">D9758_014403</name>
</gene>
<name>A0A8H5CQZ6_9AGAR</name>
<dbReference type="PANTHER" id="PTHR46310:SF7">
    <property type="entry name" value="AMIDASE 1"/>
    <property type="match status" value="1"/>
</dbReference>
<sequence>MVRIAFTVAAFSLTYAHARISSVSRTVIINDSPYYLPTEPLVTLGQDTHNITGDPLPFTLLVDIGVGSNVKSLVENWEAIDDVFNKEFLNTVVLAGSSLDASGDLMSFLNESDTQMLLTPTDMSSALSPSIFSQLADTDLPAGPYILAHDATGSPAVYAPLRLHYDHSQSFYKSTVMKSDGSYEVVSASLDTDSSPYIAVPSRVHTLGKNDSRLPLAGLRVSVKDLYYMKGLVTSAGNRAFYATYPARNSTGPAITRLTDLGAHMVGTTKMVQFANGDRATADWVDYHAPFSPRGDGYLEPSGSSTGAGTSIATLDWLDVSLGSDTGGSVRSPAALNGVYGIRPSVDAISLDEVLPLSPILDTAGYLTRSPKLFSSFGKAWYGESFQSYPAFPKKLLVSDDFLSVTDAANAVYSPWIEKLRSFLGGETVGNFSIEGIGIDHLFAYYQWTNVGKPLFEDYAAQNGGRSPHINPQVRYRWRYGESKGADGYAVELEKRETFENWTLSNFLTGNAESCTESIFLYLINSGTYTSRETYYSSPFIIPFGFSSSRVANLARSAEVVIPIGQIPFHSNITEVEEYLPVSISLVARRGCDFVLLDLVDKLADEGLVQEVHQEKPQIQLHAICT</sequence>
<keyword evidence="5" id="KW-1185">Reference proteome</keyword>
<evidence type="ECO:0000313" key="4">
    <source>
        <dbReference type="EMBL" id="KAF5346230.1"/>
    </source>
</evidence>
<feature type="chain" id="PRO_5034348453" description="Amidase domain-containing protein" evidence="1">
    <location>
        <begin position="19"/>
        <end position="626"/>
    </location>
</feature>
<evidence type="ECO:0000313" key="5">
    <source>
        <dbReference type="Proteomes" id="UP000559256"/>
    </source>
</evidence>
<feature type="domain" description="Scytalone dehydratase-like protein Arp1 N-terminal" evidence="3">
    <location>
        <begin position="53"/>
        <end position="150"/>
    </location>
</feature>
<dbReference type="AlphaFoldDB" id="A0A8H5CQZ6"/>
<dbReference type="EMBL" id="JAACJM010000104">
    <property type="protein sequence ID" value="KAF5346230.1"/>
    <property type="molecule type" value="Genomic_DNA"/>
</dbReference>
<accession>A0A8H5CQZ6</accession>
<proteinExistence type="predicted"/>
<dbReference type="Pfam" id="PF01425">
    <property type="entry name" value="Amidase"/>
    <property type="match status" value="1"/>
</dbReference>
<feature type="signal peptide" evidence="1">
    <location>
        <begin position="1"/>
        <end position="18"/>
    </location>
</feature>
<keyword evidence="1" id="KW-0732">Signal</keyword>
<comment type="caution">
    <text evidence="4">The sequence shown here is derived from an EMBL/GenBank/DDBJ whole genome shotgun (WGS) entry which is preliminary data.</text>
</comment>
<dbReference type="InterPro" id="IPR036928">
    <property type="entry name" value="AS_sf"/>
</dbReference>
<dbReference type="SUPFAM" id="SSF75304">
    <property type="entry name" value="Amidase signature (AS) enzymes"/>
    <property type="match status" value="1"/>
</dbReference>
<evidence type="ECO:0008006" key="6">
    <source>
        <dbReference type="Google" id="ProtNLM"/>
    </source>
</evidence>
<dbReference type="InterPro" id="IPR023631">
    <property type="entry name" value="Amidase_dom"/>
</dbReference>
<dbReference type="OrthoDB" id="5423360at2759"/>
<dbReference type="Proteomes" id="UP000559256">
    <property type="component" value="Unassembled WGS sequence"/>
</dbReference>
<evidence type="ECO:0000259" key="3">
    <source>
        <dbReference type="Pfam" id="PF26053"/>
    </source>
</evidence>
<protein>
    <recommendedName>
        <fullName evidence="6">Amidase domain-containing protein</fullName>
    </recommendedName>
</protein>
<dbReference type="InterPro" id="IPR058329">
    <property type="entry name" value="Arp1_N"/>
</dbReference>
<organism evidence="4 5">
    <name type="scientific">Tetrapyrgos nigripes</name>
    <dbReference type="NCBI Taxonomy" id="182062"/>
    <lineage>
        <taxon>Eukaryota</taxon>
        <taxon>Fungi</taxon>
        <taxon>Dikarya</taxon>
        <taxon>Basidiomycota</taxon>
        <taxon>Agaricomycotina</taxon>
        <taxon>Agaricomycetes</taxon>
        <taxon>Agaricomycetidae</taxon>
        <taxon>Agaricales</taxon>
        <taxon>Marasmiineae</taxon>
        <taxon>Marasmiaceae</taxon>
        <taxon>Tetrapyrgos</taxon>
    </lineage>
</organism>